<dbReference type="Proteomes" id="UP000095009">
    <property type="component" value="Unassembled WGS sequence"/>
</dbReference>
<dbReference type="InterPro" id="IPR036236">
    <property type="entry name" value="Znf_C2H2_sf"/>
</dbReference>
<dbReference type="GO" id="GO:0003723">
    <property type="term" value="F:RNA binding"/>
    <property type="evidence" value="ECO:0007669"/>
    <property type="project" value="InterPro"/>
</dbReference>
<feature type="region of interest" description="Disordered" evidence="8">
    <location>
        <begin position="408"/>
        <end position="431"/>
    </location>
</feature>
<dbReference type="GO" id="GO:0005681">
    <property type="term" value="C:spliceosomal complex"/>
    <property type="evidence" value="ECO:0007669"/>
    <property type="project" value="InterPro"/>
</dbReference>
<comment type="similarity">
    <text evidence="2">Belongs to the SF3A3 family.</text>
</comment>
<dbReference type="PANTHER" id="PTHR12786">
    <property type="entry name" value="SPLICING FACTOR SF3A-RELATED"/>
    <property type="match status" value="1"/>
</dbReference>
<dbReference type="InterPro" id="IPR031774">
    <property type="entry name" value="SF3A3_dom"/>
</dbReference>
<dbReference type="Pfam" id="PF12171">
    <property type="entry name" value="zf-C2H2_jaz"/>
    <property type="match status" value="1"/>
</dbReference>
<dbReference type="InterPro" id="IPR051421">
    <property type="entry name" value="RNA_Proc_DNA_Dmg_Regulator"/>
</dbReference>
<dbReference type="InterPro" id="IPR003604">
    <property type="entry name" value="Matrin/U1-like-C_Znf_C2H2"/>
</dbReference>
<dbReference type="STRING" id="857566.A0A1E3PEN1"/>
<evidence type="ECO:0008006" key="13">
    <source>
        <dbReference type="Google" id="ProtNLM"/>
    </source>
</evidence>
<protein>
    <recommendedName>
        <fullName evidence="13">C2H2-type domain-containing protein</fullName>
    </recommendedName>
</protein>
<evidence type="ECO:0000259" key="10">
    <source>
        <dbReference type="PROSITE" id="PS50171"/>
    </source>
</evidence>
<dbReference type="Pfam" id="PF11931">
    <property type="entry name" value="SF3a60_Prp9_C"/>
    <property type="match status" value="1"/>
</dbReference>
<reference evidence="11 12" key="1">
    <citation type="journal article" date="2016" name="Proc. Natl. Acad. Sci. U.S.A.">
        <title>Comparative genomics of biotechnologically important yeasts.</title>
        <authorList>
            <person name="Riley R."/>
            <person name="Haridas S."/>
            <person name="Wolfe K.H."/>
            <person name="Lopes M.R."/>
            <person name="Hittinger C.T."/>
            <person name="Goeker M."/>
            <person name="Salamov A.A."/>
            <person name="Wisecaver J.H."/>
            <person name="Long T.M."/>
            <person name="Calvey C.H."/>
            <person name="Aerts A.L."/>
            <person name="Barry K.W."/>
            <person name="Choi C."/>
            <person name="Clum A."/>
            <person name="Coughlan A.Y."/>
            <person name="Deshpande S."/>
            <person name="Douglass A.P."/>
            <person name="Hanson S.J."/>
            <person name="Klenk H.-P."/>
            <person name="LaButti K.M."/>
            <person name="Lapidus A."/>
            <person name="Lindquist E.A."/>
            <person name="Lipzen A.M."/>
            <person name="Meier-Kolthoff J.P."/>
            <person name="Ohm R.A."/>
            <person name="Otillar R.P."/>
            <person name="Pangilinan J.L."/>
            <person name="Peng Y."/>
            <person name="Rokas A."/>
            <person name="Rosa C.A."/>
            <person name="Scheuner C."/>
            <person name="Sibirny A.A."/>
            <person name="Slot J.C."/>
            <person name="Stielow J.B."/>
            <person name="Sun H."/>
            <person name="Kurtzman C.P."/>
            <person name="Blackwell M."/>
            <person name="Grigoriev I.V."/>
            <person name="Jeffries T.W."/>
        </authorList>
    </citation>
    <scope>NUCLEOTIDE SEQUENCE [LARGE SCALE GENOMIC DNA]</scope>
    <source>
        <strain evidence="11 12">DSM 6958</strain>
    </source>
</reference>
<evidence type="ECO:0000256" key="3">
    <source>
        <dbReference type="ARBA" id="ARBA00022723"/>
    </source>
</evidence>
<feature type="domain" description="C2H2-type" evidence="9">
    <location>
        <begin position="303"/>
        <end position="327"/>
    </location>
</feature>
<keyword evidence="3" id="KW-0479">Metal-binding</keyword>
<comment type="subcellular location">
    <subcellularLocation>
        <location evidence="1">Nucleus</location>
    </subcellularLocation>
</comment>
<evidence type="ECO:0000256" key="8">
    <source>
        <dbReference type="SAM" id="MobiDB-lite"/>
    </source>
</evidence>
<evidence type="ECO:0000256" key="5">
    <source>
        <dbReference type="ARBA" id="ARBA00022833"/>
    </source>
</evidence>
<gene>
    <name evidence="11" type="ORF">NADFUDRAFT_67758</name>
</gene>
<keyword evidence="5" id="KW-0862">Zinc</keyword>
<evidence type="ECO:0000256" key="7">
    <source>
        <dbReference type="PROSITE-ProRule" id="PRU00042"/>
    </source>
</evidence>
<proteinExistence type="inferred from homology"/>
<keyword evidence="4 7" id="KW-0863">Zinc-finger</keyword>
<evidence type="ECO:0000313" key="12">
    <source>
        <dbReference type="Proteomes" id="UP000095009"/>
    </source>
</evidence>
<evidence type="ECO:0000256" key="2">
    <source>
        <dbReference type="ARBA" id="ARBA00008776"/>
    </source>
</evidence>
<keyword evidence="6" id="KW-0539">Nucleus</keyword>
<dbReference type="PROSITE" id="PS50157">
    <property type="entry name" value="ZINC_FINGER_C2H2_2"/>
    <property type="match status" value="1"/>
</dbReference>
<dbReference type="AlphaFoldDB" id="A0A1E3PEN1"/>
<dbReference type="SUPFAM" id="SSF57667">
    <property type="entry name" value="beta-beta-alpha zinc fingers"/>
    <property type="match status" value="1"/>
</dbReference>
<keyword evidence="12" id="KW-1185">Reference proteome</keyword>
<dbReference type="GO" id="GO:0000398">
    <property type="term" value="P:mRNA splicing, via spliceosome"/>
    <property type="evidence" value="ECO:0007669"/>
    <property type="project" value="InterPro"/>
</dbReference>
<dbReference type="SMART" id="SM00355">
    <property type="entry name" value="ZnF_C2H2"/>
    <property type="match status" value="2"/>
</dbReference>
<evidence type="ECO:0000256" key="4">
    <source>
        <dbReference type="ARBA" id="ARBA00022771"/>
    </source>
</evidence>
<feature type="domain" description="Matrin-type" evidence="10">
    <location>
        <begin position="460"/>
        <end position="491"/>
    </location>
</feature>
<dbReference type="PROSITE" id="PS00028">
    <property type="entry name" value="ZINC_FINGER_C2H2_1"/>
    <property type="match status" value="1"/>
</dbReference>
<dbReference type="SMART" id="SM00451">
    <property type="entry name" value="ZnF_U1"/>
    <property type="match status" value="1"/>
</dbReference>
<dbReference type="Pfam" id="PF16958">
    <property type="entry name" value="PRP9_N"/>
    <property type="match status" value="1"/>
</dbReference>
<dbReference type="EMBL" id="KV454414">
    <property type="protein sequence ID" value="ODQ63770.1"/>
    <property type="molecule type" value="Genomic_DNA"/>
</dbReference>
<dbReference type="InterPro" id="IPR000690">
    <property type="entry name" value="Matrin/U1-C_Znf_C2H2"/>
</dbReference>
<dbReference type="PROSITE" id="PS50171">
    <property type="entry name" value="ZF_MATRIN"/>
    <property type="match status" value="2"/>
</dbReference>
<sequence>MSFEHQRSFCEELERIEVALSQRIARNPALLPSHIPLTVNSPLAGRVAKKRKSDRETIFGQHEVAKLLDRYRSICGDMLDISADDKLKEKELAALDGTKAPTLDAIFATYDAKVDDLRAYHRKYAIESVNSLADAYELKYPGVPTTVEDDLDETTPVFQPASNLPVSSFAADLNIDALFSGQENYGNFMDVYHLHDAYLNLASSTQRLTYTQYLTSLLEFPDDIVQGDTTARLNDPGYLHYLIELDQYIIGFLQRTRPIDKIEAILSAIEAEFQSLWANGSTKWNQLNDKLVGEKEQQKQQGFYCEYCDKVFAKESVYLAHLTGRKHIKAVEKAGSLAKKATNKVSTDSTELTLQLKNIAYLEHRISQLCQQLSSKILATKTNVERRATLTERERTLEQESSQLPALYIRDSDSSSDSNSEDEENEDDSFFSNPRKFPVGWDGNPIPYWLWKYNGLGHEFTCEICGGFAYKGRKAFEKHFLEIRHIHGLKCLGVEPSGLFKDITNIQEAKDLWAKIQRRKRMTEGQHENAVEVEDAEGNVMSEKVYNDLVKQGYL</sequence>
<feature type="compositionally biased region" description="Acidic residues" evidence="8">
    <location>
        <begin position="419"/>
        <end position="429"/>
    </location>
</feature>
<dbReference type="Pfam" id="PF16837">
    <property type="entry name" value="SF3A3"/>
    <property type="match status" value="1"/>
</dbReference>
<evidence type="ECO:0000313" key="11">
    <source>
        <dbReference type="EMBL" id="ODQ63770.1"/>
    </source>
</evidence>
<dbReference type="GO" id="GO:0008270">
    <property type="term" value="F:zinc ion binding"/>
    <property type="evidence" value="ECO:0007669"/>
    <property type="project" value="UniProtKB-KW"/>
</dbReference>
<dbReference type="InterPro" id="IPR024598">
    <property type="entry name" value="SF3a60/Prp9_C"/>
</dbReference>
<dbReference type="InterPro" id="IPR013087">
    <property type="entry name" value="Znf_C2H2_type"/>
</dbReference>
<dbReference type="InterPro" id="IPR031590">
    <property type="entry name" value="PRP9_N"/>
</dbReference>
<feature type="domain" description="Matrin-type" evidence="10">
    <location>
        <begin position="303"/>
        <end position="333"/>
    </location>
</feature>
<dbReference type="Gene3D" id="3.30.160.60">
    <property type="entry name" value="Classic Zinc Finger"/>
    <property type="match status" value="1"/>
</dbReference>
<organism evidence="11 12">
    <name type="scientific">Nadsonia fulvescens var. elongata DSM 6958</name>
    <dbReference type="NCBI Taxonomy" id="857566"/>
    <lineage>
        <taxon>Eukaryota</taxon>
        <taxon>Fungi</taxon>
        <taxon>Dikarya</taxon>
        <taxon>Ascomycota</taxon>
        <taxon>Saccharomycotina</taxon>
        <taxon>Dipodascomycetes</taxon>
        <taxon>Dipodascales</taxon>
        <taxon>Dipodascales incertae sedis</taxon>
        <taxon>Nadsonia</taxon>
    </lineage>
</organism>
<dbReference type="PANTHER" id="PTHR12786:SF2">
    <property type="entry name" value="SPLICING FACTOR 3A SUBUNIT 3"/>
    <property type="match status" value="1"/>
</dbReference>
<dbReference type="InterPro" id="IPR022755">
    <property type="entry name" value="Znf_C2H2_jaz"/>
</dbReference>
<name>A0A1E3PEN1_9ASCO</name>
<dbReference type="OrthoDB" id="2160351at2759"/>
<evidence type="ECO:0000259" key="9">
    <source>
        <dbReference type="PROSITE" id="PS50157"/>
    </source>
</evidence>
<evidence type="ECO:0000256" key="6">
    <source>
        <dbReference type="ARBA" id="ARBA00023242"/>
    </source>
</evidence>
<evidence type="ECO:0000256" key="1">
    <source>
        <dbReference type="ARBA" id="ARBA00004123"/>
    </source>
</evidence>
<accession>A0A1E3PEN1</accession>